<comment type="subcellular location">
    <subcellularLocation>
        <location evidence="1">Membrane</location>
        <topology evidence="1">Multi-pass membrane protein</topology>
    </subcellularLocation>
</comment>
<dbReference type="GO" id="GO:0015250">
    <property type="term" value="F:water channel activity"/>
    <property type="evidence" value="ECO:0007669"/>
    <property type="project" value="TreeGrafter"/>
</dbReference>
<feature type="region of interest" description="Disordered" evidence="7">
    <location>
        <begin position="150"/>
        <end position="248"/>
    </location>
</feature>
<dbReference type="EMBL" id="FP929094">
    <property type="protein sequence ID" value="CBX92322.1"/>
    <property type="molecule type" value="Genomic_DNA"/>
</dbReference>
<dbReference type="PANTHER" id="PTHR43829:SF24">
    <property type="entry name" value="MIP AQUAPORIN (EUROFUNG)"/>
    <property type="match status" value="1"/>
</dbReference>
<dbReference type="InParanoid" id="E4ZLG3"/>
<evidence type="ECO:0000256" key="1">
    <source>
        <dbReference type="ARBA" id="ARBA00004141"/>
    </source>
</evidence>
<evidence type="ECO:0000256" key="8">
    <source>
        <dbReference type="SAM" id="Phobius"/>
    </source>
</evidence>
<feature type="compositionally biased region" description="Basic and acidic residues" evidence="7">
    <location>
        <begin position="159"/>
        <end position="189"/>
    </location>
</feature>
<dbReference type="AlphaFoldDB" id="E4ZLG3"/>
<keyword evidence="10" id="KW-1185">Reference proteome</keyword>
<sequence>MSEPRPTTPNTKAPQGDHSNEANTEQDQQPASEVRPSKLDHTRSTASSIGRYVTDHLGLSGPPRPENERLSRLPTAMPRLETARSSHTQRTDRGGVTRDPPQRPEKSQEQKVEVENEYFRLNPWYNQQKDKPVFGLAAPLPRTVRKGMWWGRGDLQRSLSKEERGDGDGVGRQDGLEFNDGKSFDHDIEPQDPFQTMANSSRITSTHRRPTHQSDASFQSPGAWQQSGDRAPVNNHGLEYANDGGQQQQFGMQDGLPPLQELDTHQTTASEKEEAEIKDHEQKAEQEFYNQYRNPIARLRAQYPQAPAEFLATFVYLFIGICVNLSVATSENSTGSFETQAWGWCFAVMIGIYVAGGVSGAHLSPTISISLSVYRGFPWKMAIVYICMQMLAGLCAGGLAYALYRDAIIAVDPGKTLDKTGSALFPKGPQFSTSSGFFNDFVYMAVYVCIAFALGDDQNSPPGQGMTALIFGFTVFVTMIALGYNTGLGISPARDLGPRLIAMWVGYEEAFATGYWAYGSWGASISGALVGGFMYDLCVFVGGESPVNYRWPQPGDIQWKVRERKKQARDQIERIA</sequence>
<feature type="compositionally biased region" description="Polar residues" evidence="7">
    <location>
        <begin position="193"/>
        <end position="204"/>
    </location>
</feature>
<gene>
    <name evidence="9" type="ORF">LEMA_P050280.1</name>
</gene>
<evidence type="ECO:0000256" key="3">
    <source>
        <dbReference type="ARBA" id="ARBA00022448"/>
    </source>
</evidence>
<evidence type="ECO:0000256" key="5">
    <source>
        <dbReference type="ARBA" id="ARBA00022989"/>
    </source>
</evidence>
<keyword evidence="3" id="KW-0813">Transport</keyword>
<evidence type="ECO:0000256" key="6">
    <source>
        <dbReference type="ARBA" id="ARBA00023136"/>
    </source>
</evidence>
<dbReference type="PANTHER" id="PTHR43829">
    <property type="entry name" value="AQUAPORIN OR AQUAGLYCEROPORIN RELATED"/>
    <property type="match status" value="1"/>
</dbReference>
<feature type="compositionally biased region" description="Polar residues" evidence="7">
    <location>
        <begin position="21"/>
        <end position="31"/>
    </location>
</feature>
<evidence type="ECO:0000313" key="10">
    <source>
        <dbReference type="Proteomes" id="UP000002668"/>
    </source>
</evidence>
<feature type="transmembrane region" description="Helical" evidence="8">
    <location>
        <begin position="382"/>
        <end position="404"/>
    </location>
</feature>
<dbReference type="OMA" id="YNQYRNP"/>
<organism evidence="10">
    <name type="scientific">Leptosphaeria maculans (strain JN3 / isolate v23.1.3 / race Av1-4-5-6-7-8)</name>
    <name type="common">Blackleg fungus</name>
    <name type="synonym">Phoma lingam</name>
    <dbReference type="NCBI Taxonomy" id="985895"/>
    <lineage>
        <taxon>Eukaryota</taxon>
        <taxon>Fungi</taxon>
        <taxon>Dikarya</taxon>
        <taxon>Ascomycota</taxon>
        <taxon>Pezizomycotina</taxon>
        <taxon>Dothideomycetes</taxon>
        <taxon>Pleosporomycetidae</taxon>
        <taxon>Pleosporales</taxon>
        <taxon>Pleosporineae</taxon>
        <taxon>Leptosphaeriaceae</taxon>
        <taxon>Plenodomus</taxon>
        <taxon>Plenodomus lingam/Leptosphaeria maculans species complex</taxon>
    </lineage>
</organism>
<dbReference type="Gene3D" id="1.20.1080.10">
    <property type="entry name" value="Glycerol uptake facilitator protein"/>
    <property type="match status" value="1"/>
</dbReference>
<feature type="transmembrane region" description="Helical" evidence="8">
    <location>
        <begin position="341"/>
        <end position="362"/>
    </location>
</feature>
<dbReference type="SUPFAM" id="SSF81338">
    <property type="entry name" value="Aquaporin-like"/>
    <property type="match status" value="1"/>
</dbReference>
<dbReference type="OrthoDB" id="3222at2759"/>
<protein>
    <submittedName>
        <fullName evidence="9">Similar to glycerol uptake facilitator protein</fullName>
    </submittedName>
</protein>
<name>E4ZLG3_LEPMJ</name>
<dbReference type="PRINTS" id="PR00783">
    <property type="entry name" value="MINTRINSICP"/>
</dbReference>
<dbReference type="GO" id="GO:0015254">
    <property type="term" value="F:glycerol channel activity"/>
    <property type="evidence" value="ECO:0007669"/>
    <property type="project" value="TreeGrafter"/>
</dbReference>
<dbReference type="Pfam" id="PF00230">
    <property type="entry name" value="MIP"/>
    <property type="match status" value="1"/>
</dbReference>
<feature type="compositionally biased region" description="Basic and acidic residues" evidence="7">
    <location>
        <begin position="81"/>
        <end position="113"/>
    </location>
</feature>
<dbReference type="InterPro" id="IPR023271">
    <property type="entry name" value="Aquaporin-like"/>
</dbReference>
<dbReference type="eggNOG" id="KOG0224">
    <property type="taxonomic scope" value="Eukaryota"/>
</dbReference>
<accession>E4ZLG3</accession>
<keyword evidence="4 8" id="KW-0812">Transmembrane</keyword>
<reference evidence="10" key="1">
    <citation type="journal article" date="2011" name="Nat. Commun.">
        <title>Effector diversification within compartments of the Leptosphaeria maculans genome affected by Repeat-Induced Point mutations.</title>
        <authorList>
            <person name="Rouxel T."/>
            <person name="Grandaubert J."/>
            <person name="Hane J.K."/>
            <person name="Hoede C."/>
            <person name="van de Wouw A.P."/>
            <person name="Couloux A."/>
            <person name="Dominguez V."/>
            <person name="Anthouard V."/>
            <person name="Bally P."/>
            <person name="Bourras S."/>
            <person name="Cozijnsen A.J."/>
            <person name="Ciuffetti L.M."/>
            <person name="Degrave A."/>
            <person name="Dilmaghani A."/>
            <person name="Duret L."/>
            <person name="Fudal I."/>
            <person name="Goodwin S.B."/>
            <person name="Gout L."/>
            <person name="Glaser N."/>
            <person name="Linglin J."/>
            <person name="Kema G.H.J."/>
            <person name="Lapalu N."/>
            <person name="Lawrence C.B."/>
            <person name="May K."/>
            <person name="Meyer M."/>
            <person name="Ollivier B."/>
            <person name="Poulain J."/>
            <person name="Schoch C.L."/>
            <person name="Simon A."/>
            <person name="Spatafora J.W."/>
            <person name="Stachowiak A."/>
            <person name="Turgeon B.G."/>
            <person name="Tyler B.M."/>
            <person name="Vincent D."/>
            <person name="Weissenbach J."/>
            <person name="Amselem J."/>
            <person name="Quesneville H."/>
            <person name="Oliver R.P."/>
            <person name="Wincker P."/>
            <person name="Balesdent M.-H."/>
            <person name="Howlett B.J."/>
        </authorList>
    </citation>
    <scope>NUCLEOTIDE SEQUENCE [LARGE SCALE GENOMIC DNA]</scope>
    <source>
        <strain evidence="10">JN3 / isolate v23.1.3 / race Av1-4-5-6-7-8</strain>
    </source>
</reference>
<feature type="transmembrane region" description="Helical" evidence="8">
    <location>
        <begin position="437"/>
        <end position="454"/>
    </location>
</feature>
<dbReference type="HOGENOM" id="CLU_020019_2_2_1"/>
<dbReference type="CDD" id="cd00333">
    <property type="entry name" value="MIP"/>
    <property type="match status" value="1"/>
</dbReference>
<proteinExistence type="inferred from homology"/>
<keyword evidence="6 8" id="KW-0472">Membrane</keyword>
<keyword evidence="5 8" id="KW-1133">Transmembrane helix</keyword>
<dbReference type="GO" id="GO:0005886">
    <property type="term" value="C:plasma membrane"/>
    <property type="evidence" value="ECO:0007669"/>
    <property type="project" value="TreeGrafter"/>
</dbReference>
<feature type="transmembrane region" description="Helical" evidence="8">
    <location>
        <begin position="466"/>
        <end position="484"/>
    </location>
</feature>
<dbReference type="FunCoup" id="E4ZLG3">
    <property type="interactions" value="20"/>
</dbReference>
<dbReference type="InterPro" id="IPR050363">
    <property type="entry name" value="MIP/Aquaporin"/>
</dbReference>
<dbReference type="VEuPathDB" id="FungiDB:LEMA_P050280.1"/>
<feature type="region of interest" description="Disordered" evidence="7">
    <location>
        <begin position="1"/>
        <end position="113"/>
    </location>
</feature>
<feature type="transmembrane region" description="Helical" evidence="8">
    <location>
        <begin position="310"/>
        <end position="329"/>
    </location>
</feature>
<comment type="similarity">
    <text evidence="2">Belongs to the MIP/aquaporin (TC 1.A.8) family.</text>
</comment>
<feature type="compositionally biased region" description="Polar residues" evidence="7">
    <location>
        <begin position="213"/>
        <end position="228"/>
    </location>
</feature>
<dbReference type="STRING" id="985895.E4ZLG3"/>
<dbReference type="Proteomes" id="UP000002668">
    <property type="component" value="Genome"/>
</dbReference>
<evidence type="ECO:0000256" key="4">
    <source>
        <dbReference type="ARBA" id="ARBA00022692"/>
    </source>
</evidence>
<evidence type="ECO:0000313" key="9">
    <source>
        <dbReference type="EMBL" id="CBX92322.1"/>
    </source>
</evidence>
<evidence type="ECO:0000256" key="2">
    <source>
        <dbReference type="ARBA" id="ARBA00006175"/>
    </source>
</evidence>
<dbReference type="GeneID" id="13285266"/>
<dbReference type="InterPro" id="IPR000425">
    <property type="entry name" value="MIP"/>
</dbReference>
<evidence type="ECO:0000256" key="7">
    <source>
        <dbReference type="SAM" id="MobiDB-lite"/>
    </source>
</evidence>